<accession>A0ABU6VF13</accession>
<sequence>MIAAMPTSSSTFLLFLLFILHSFHAKAESIIAEDGFTVTTVLDGHKLNVNPYSILQPPGSSDLILHDSTNSVFYTLQFPISTDSVVRRFSGDGSAGYKDGDVVSAEFNKPRSFAVDLKGNVYVADNNNKAIRKISSNGVTTIVGDLLEKSSRKNGLLQNLSLSNDFELAFIPGLCALLVSDHMHQLIHQINLKQEDCTFESNSGLGAAMIWTIGLGLSCLLGLVIGIAVGRYLIPHEGFNPCQLTVTWKHCLTLLGNLVQILCSDNESAAASTICSLPIQLWKMILSHLLMLFRFIFASQRPHLESVSLMDLDAWNSGEITKSSKYHDQLKEMISFEEDLIGSTSKRTINNTRGKSVGILEYHGDDDVMIQANMGPRDSILLQGGVVKRR</sequence>
<dbReference type="InterPro" id="IPR011042">
    <property type="entry name" value="6-blade_b-propeller_TolB-like"/>
</dbReference>
<comment type="caution">
    <text evidence="4">The sequence shown here is derived from an EMBL/GenBank/DDBJ whole genome shotgun (WGS) entry which is preliminary data.</text>
</comment>
<dbReference type="PANTHER" id="PTHR13833:SF71">
    <property type="entry name" value="NHL DOMAIN-CONTAINING PROTEIN"/>
    <property type="match status" value="1"/>
</dbReference>
<dbReference type="Gene3D" id="2.120.10.30">
    <property type="entry name" value="TolB, C-terminal domain"/>
    <property type="match status" value="1"/>
</dbReference>
<feature type="chain" id="PRO_5045922409" evidence="3">
    <location>
        <begin position="28"/>
        <end position="390"/>
    </location>
</feature>
<dbReference type="EMBL" id="JASCZI010151316">
    <property type="protein sequence ID" value="MED6171962.1"/>
    <property type="molecule type" value="Genomic_DNA"/>
</dbReference>
<dbReference type="Pfam" id="PF01436">
    <property type="entry name" value="NHL"/>
    <property type="match status" value="1"/>
</dbReference>
<evidence type="ECO:0000313" key="5">
    <source>
        <dbReference type="Proteomes" id="UP001341840"/>
    </source>
</evidence>
<gene>
    <name evidence="4" type="ORF">PIB30_045773</name>
</gene>
<reference evidence="4 5" key="1">
    <citation type="journal article" date="2023" name="Plants (Basel)">
        <title>Bridging the Gap: Combining Genomics and Transcriptomics Approaches to Understand Stylosanthes scabra, an Orphan Legume from the Brazilian Caatinga.</title>
        <authorList>
            <person name="Ferreira-Neto J.R.C."/>
            <person name="da Silva M.D."/>
            <person name="Binneck E."/>
            <person name="de Melo N.F."/>
            <person name="da Silva R.H."/>
            <person name="de Melo A.L.T.M."/>
            <person name="Pandolfi V."/>
            <person name="Bustamante F.O."/>
            <person name="Brasileiro-Vidal A.C."/>
            <person name="Benko-Iseppon A.M."/>
        </authorList>
    </citation>
    <scope>NUCLEOTIDE SEQUENCE [LARGE SCALE GENOMIC DNA]</scope>
    <source>
        <tissue evidence="4">Leaves</tissue>
    </source>
</reference>
<dbReference type="InterPro" id="IPR001258">
    <property type="entry name" value="NHL_repeat"/>
</dbReference>
<evidence type="ECO:0000256" key="1">
    <source>
        <dbReference type="ARBA" id="ARBA00022737"/>
    </source>
</evidence>
<name>A0ABU6VF13_9FABA</name>
<evidence type="ECO:0000256" key="3">
    <source>
        <dbReference type="SAM" id="SignalP"/>
    </source>
</evidence>
<keyword evidence="1" id="KW-0677">Repeat</keyword>
<keyword evidence="5" id="KW-1185">Reference proteome</keyword>
<proteinExistence type="predicted"/>
<dbReference type="Proteomes" id="UP001341840">
    <property type="component" value="Unassembled WGS sequence"/>
</dbReference>
<keyword evidence="2" id="KW-0812">Transmembrane</keyword>
<protein>
    <submittedName>
        <fullName evidence="4">Uncharacterized protein</fullName>
    </submittedName>
</protein>
<feature type="transmembrane region" description="Helical" evidence="2">
    <location>
        <begin position="208"/>
        <end position="234"/>
    </location>
</feature>
<feature type="signal peptide" evidence="3">
    <location>
        <begin position="1"/>
        <end position="27"/>
    </location>
</feature>
<dbReference type="PANTHER" id="PTHR13833">
    <property type="match status" value="1"/>
</dbReference>
<evidence type="ECO:0000256" key="2">
    <source>
        <dbReference type="SAM" id="Phobius"/>
    </source>
</evidence>
<evidence type="ECO:0000313" key="4">
    <source>
        <dbReference type="EMBL" id="MED6171962.1"/>
    </source>
</evidence>
<keyword evidence="2" id="KW-0472">Membrane</keyword>
<keyword evidence="3" id="KW-0732">Signal</keyword>
<keyword evidence="2" id="KW-1133">Transmembrane helix</keyword>
<dbReference type="SUPFAM" id="SSF101898">
    <property type="entry name" value="NHL repeat"/>
    <property type="match status" value="1"/>
</dbReference>
<organism evidence="4 5">
    <name type="scientific">Stylosanthes scabra</name>
    <dbReference type="NCBI Taxonomy" id="79078"/>
    <lineage>
        <taxon>Eukaryota</taxon>
        <taxon>Viridiplantae</taxon>
        <taxon>Streptophyta</taxon>
        <taxon>Embryophyta</taxon>
        <taxon>Tracheophyta</taxon>
        <taxon>Spermatophyta</taxon>
        <taxon>Magnoliopsida</taxon>
        <taxon>eudicotyledons</taxon>
        <taxon>Gunneridae</taxon>
        <taxon>Pentapetalae</taxon>
        <taxon>rosids</taxon>
        <taxon>fabids</taxon>
        <taxon>Fabales</taxon>
        <taxon>Fabaceae</taxon>
        <taxon>Papilionoideae</taxon>
        <taxon>50 kb inversion clade</taxon>
        <taxon>dalbergioids sensu lato</taxon>
        <taxon>Dalbergieae</taxon>
        <taxon>Pterocarpus clade</taxon>
        <taxon>Stylosanthes</taxon>
    </lineage>
</organism>